<keyword evidence="1" id="KW-0614">Plasmid</keyword>
<dbReference type="EMBL" id="CP006990">
    <property type="protein sequence ID" value="AIC30817.1"/>
    <property type="molecule type" value="Genomic_DNA"/>
</dbReference>
<name>A0A060IAJ8_RHIET</name>
<proteinExistence type="predicted"/>
<geneLocation type="plasmid" evidence="1 2">
    <name>pRetIE4771d</name>
</geneLocation>
<dbReference type="RefSeq" id="WP_040141787.1">
    <property type="nucleotide sequence ID" value="NZ_CP006990.1"/>
</dbReference>
<organism evidence="1 2">
    <name type="scientific">Rhizobium etli bv. mimosae str. IE4771</name>
    <dbReference type="NCBI Taxonomy" id="1432050"/>
    <lineage>
        <taxon>Bacteria</taxon>
        <taxon>Pseudomonadati</taxon>
        <taxon>Pseudomonadota</taxon>
        <taxon>Alphaproteobacteria</taxon>
        <taxon>Hyphomicrobiales</taxon>
        <taxon>Rhizobiaceae</taxon>
        <taxon>Rhizobium/Agrobacterium group</taxon>
        <taxon>Rhizobium</taxon>
    </lineage>
</organism>
<sequence length="66" mass="7450">MSSKNQLVEVAVDTEEGRVPLGIMNAKQALELPDDLDVEVSHPDHEPGSTDVFIQKDELRRHLDER</sequence>
<reference evidence="1 2" key="1">
    <citation type="submission" date="2013-12" db="EMBL/GenBank/DDBJ databases">
        <title>Complete genome sequence of Rhizobium etli bv. mimosae IE4771.</title>
        <authorList>
            <person name="Bustos P."/>
            <person name="Santamaria R.I."/>
            <person name="Lozano L."/>
            <person name="Ormeno-Orrillo E."/>
            <person name="Rogel M.A."/>
            <person name="Romero D."/>
            <person name="Cevallos M.A."/>
            <person name="Martinez-Romero E."/>
            <person name="Gonzalez V."/>
        </authorList>
    </citation>
    <scope>NUCLEOTIDE SEQUENCE [LARGE SCALE GENOMIC DNA]</scope>
    <source>
        <strain evidence="1 2">IE4771</strain>
        <plasmid evidence="2">Plasmid pRetIE4771d</plasmid>
    </source>
</reference>
<protein>
    <submittedName>
        <fullName evidence="1">Uncharacterized protein</fullName>
    </submittedName>
</protein>
<dbReference type="HOGENOM" id="CLU_201228_0_0_5"/>
<gene>
    <name evidence="1" type="ORF">IE4771_PD00262</name>
</gene>
<dbReference type="KEGG" id="rei:IE4771_PD00262"/>
<evidence type="ECO:0000313" key="2">
    <source>
        <dbReference type="Proteomes" id="UP000027180"/>
    </source>
</evidence>
<dbReference type="Proteomes" id="UP000027180">
    <property type="component" value="Plasmid pRetIE4771d"/>
</dbReference>
<accession>A0A060IAJ8</accession>
<dbReference type="AlphaFoldDB" id="A0A060IAJ8"/>
<dbReference type="OrthoDB" id="8386419at2"/>
<evidence type="ECO:0000313" key="1">
    <source>
        <dbReference type="EMBL" id="AIC30817.1"/>
    </source>
</evidence>